<evidence type="ECO:0000256" key="6">
    <source>
        <dbReference type="ARBA" id="ARBA00023014"/>
    </source>
</evidence>
<dbReference type="Proteomes" id="UP000639396">
    <property type="component" value="Unassembled WGS sequence"/>
</dbReference>
<protein>
    <submittedName>
        <fullName evidence="7">Radical SAM protein</fullName>
    </submittedName>
</protein>
<keyword evidence="2" id="KW-0004">4Fe-4S</keyword>
<evidence type="ECO:0000256" key="2">
    <source>
        <dbReference type="ARBA" id="ARBA00022485"/>
    </source>
</evidence>
<dbReference type="InterPro" id="IPR007197">
    <property type="entry name" value="rSAM"/>
</dbReference>
<reference evidence="7" key="1">
    <citation type="submission" date="2020-09" db="EMBL/GenBank/DDBJ databases">
        <title>A novel bacterium of genus Paenibacillus, isolated from South China Sea.</title>
        <authorList>
            <person name="Huang H."/>
            <person name="Mo K."/>
            <person name="Hu Y."/>
        </authorList>
    </citation>
    <scope>NUCLEOTIDE SEQUENCE</scope>
    <source>
        <strain evidence="7">IB182363</strain>
    </source>
</reference>
<dbReference type="GO" id="GO:0051539">
    <property type="term" value="F:4 iron, 4 sulfur cluster binding"/>
    <property type="evidence" value="ECO:0007669"/>
    <property type="project" value="UniProtKB-KW"/>
</dbReference>
<organism evidence="7 8">
    <name type="scientific">Paenibacillus oceani</name>
    <dbReference type="NCBI Taxonomy" id="2772510"/>
    <lineage>
        <taxon>Bacteria</taxon>
        <taxon>Bacillati</taxon>
        <taxon>Bacillota</taxon>
        <taxon>Bacilli</taxon>
        <taxon>Bacillales</taxon>
        <taxon>Paenibacillaceae</taxon>
        <taxon>Paenibacillus</taxon>
    </lineage>
</organism>
<gene>
    <name evidence="7" type="ORF">IDH45_23160</name>
</gene>
<dbReference type="InterPro" id="IPR012837">
    <property type="entry name" value="NrdG"/>
</dbReference>
<proteinExistence type="predicted"/>
<dbReference type="GO" id="GO:0004748">
    <property type="term" value="F:ribonucleoside-diphosphate reductase activity, thioredoxin disulfide as acceptor"/>
    <property type="evidence" value="ECO:0007669"/>
    <property type="project" value="TreeGrafter"/>
</dbReference>
<dbReference type="InterPro" id="IPR013785">
    <property type="entry name" value="Aldolase_TIM"/>
</dbReference>
<dbReference type="SFLD" id="SFLDS00029">
    <property type="entry name" value="Radical_SAM"/>
    <property type="match status" value="1"/>
</dbReference>
<dbReference type="GO" id="GO:0043365">
    <property type="term" value="F:[formate-C-acetyltransferase]-activating enzyme activity"/>
    <property type="evidence" value="ECO:0007669"/>
    <property type="project" value="InterPro"/>
</dbReference>
<evidence type="ECO:0000256" key="1">
    <source>
        <dbReference type="ARBA" id="ARBA00001966"/>
    </source>
</evidence>
<dbReference type="EMBL" id="JACXJA010000035">
    <property type="protein sequence ID" value="MBD2864881.1"/>
    <property type="molecule type" value="Genomic_DNA"/>
</dbReference>
<sequence length="193" mass="20898">MNRDICLMLHTEVTPYSMVNGPGLRAVIHVQGCSLGCKGCFNPASHQAGTGKKVSVGEICTSIPAEVEGVTISGGEPFQQPEGLLALVQALRKLGYSILVFSGYTMEEIVQLPNGRGALACIDVLIDGRYEADKSAVAGLRGSTNQVIHILTDRYQPDDLLTRQTELTFRQDGTVSVTGFPNARLRRFFRQEG</sequence>
<evidence type="ECO:0000256" key="4">
    <source>
        <dbReference type="ARBA" id="ARBA00022723"/>
    </source>
</evidence>
<evidence type="ECO:0000313" key="8">
    <source>
        <dbReference type="Proteomes" id="UP000639396"/>
    </source>
</evidence>
<evidence type="ECO:0000256" key="5">
    <source>
        <dbReference type="ARBA" id="ARBA00023004"/>
    </source>
</evidence>
<dbReference type="PANTHER" id="PTHR30352">
    <property type="entry name" value="PYRUVATE FORMATE-LYASE-ACTIVATING ENZYME"/>
    <property type="match status" value="1"/>
</dbReference>
<keyword evidence="8" id="KW-1185">Reference proteome</keyword>
<evidence type="ECO:0000313" key="7">
    <source>
        <dbReference type="EMBL" id="MBD2864881.1"/>
    </source>
</evidence>
<keyword evidence="6" id="KW-0411">Iron-sulfur</keyword>
<name>A0A927CF89_9BACL</name>
<dbReference type="AlphaFoldDB" id="A0A927CF89"/>
<comment type="caution">
    <text evidence="7">The sequence shown here is derived from an EMBL/GenBank/DDBJ whole genome shotgun (WGS) entry which is preliminary data.</text>
</comment>
<dbReference type="PANTHER" id="PTHR30352:SF2">
    <property type="entry name" value="ANAEROBIC RIBONUCLEOSIDE-TRIPHOSPHATE REDUCTASE-ACTIVATING PROTEIN"/>
    <property type="match status" value="1"/>
</dbReference>
<dbReference type="SFLD" id="SFLDF00299">
    <property type="entry name" value="anaerobic_ribonucleoside-triph"/>
    <property type="match status" value="1"/>
</dbReference>
<dbReference type="Gene3D" id="3.20.20.70">
    <property type="entry name" value="Aldolase class I"/>
    <property type="match status" value="1"/>
</dbReference>
<keyword evidence="5" id="KW-0408">Iron</keyword>
<dbReference type="Pfam" id="PF13353">
    <property type="entry name" value="Fer4_12"/>
    <property type="match status" value="1"/>
</dbReference>
<evidence type="ECO:0000256" key="3">
    <source>
        <dbReference type="ARBA" id="ARBA00022691"/>
    </source>
</evidence>
<comment type="cofactor">
    <cofactor evidence="1">
        <name>[4Fe-4S] cluster</name>
        <dbReference type="ChEBI" id="CHEBI:49883"/>
    </cofactor>
</comment>
<keyword evidence="3" id="KW-0949">S-adenosyl-L-methionine</keyword>
<dbReference type="InterPro" id="IPR058240">
    <property type="entry name" value="rSAM_sf"/>
</dbReference>
<dbReference type="SUPFAM" id="SSF102114">
    <property type="entry name" value="Radical SAM enzymes"/>
    <property type="match status" value="1"/>
</dbReference>
<dbReference type="CDD" id="cd01335">
    <property type="entry name" value="Radical_SAM"/>
    <property type="match status" value="1"/>
</dbReference>
<dbReference type="SFLD" id="SFLDG01066">
    <property type="entry name" value="organic_radical-activating_enz"/>
    <property type="match status" value="1"/>
</dbReference>
<dbReference type="InterPro" id="IPR034457">
    <property type="entry name" value="Organic_radical-activating"/>
</dbReference>
<dbReference type="SFLD" id="SFLDG01063">
    <property type="entry name" value="activating_enzymes__group_1"/>
    <property type="match status" value="1"/>
</dbReference>
<accession>A0A927CF89</accession>
<dbReference type="GO" id="GO:0046872">
    <property type="term" value="F:metal ion binding"/>
    <property type="evidence" value="ECO:0007669"/>
    <property type="project" value="UniProtKB-KW"/>
</dbReference>
<keyword evidence="4" id="KW-0479">Metal-binding</keyword>